<dbReference type="RefSeq" id="WP_139126077.1">
    <property type="nucleotide sequence ID" value="NZ_JABAIL010000073.1"/>
</dbReference>
<reference evidence="1 2" key="1">
    <citation type="submission" date="2020-04" db="EMBL/GenBank/DDBJ databases">
        <title>Flammeovirga sp. SR4, a novel species isolated from seawater.</title>
        <authorList>
            <person name="Wang X."/>
        </authorList>
    </citation>
    <scope>NUCLEOTIDE SEQUENCE [LARGE SCALE GENOMIC DNA]</scope>
    <source>
        <strain evidence="1 2">SR4</strain>
    </source>
</reference>
<name>A0A7X8SRL1_9BACT</name>
<dbReference type="Proteomes" id="UP000585050">
    <property type="component" value="Unassembled WGS sequence"/>
</dbReference>
<sequence>MTELEKQLLSALEQLQQDYSKRLDEWESAFGEWRKMSGL</sequence>
<dbReference type="Pfam" id="PF04899">
    <property type="entry name" value="MbeD_MobD"/>
    <property type="match status" value="1"/>
</dbReference>
<keyword evidence="2" id="KW-1185">Reference proteome</keyword>
<dbReference type="EMBL" id="JABAIL010000073">
    <property type="protein sequence ID" value="NLR95130.1"/>
    <property type="molecule type" value="Genomic_DNA"/>
</dbReference>
<dbReference type="NCBIfam" id="NF033829">
    <property type="entry name" value="plas_excl_MbeD"/>
    <property type="match status" value="1"/>
</dbReference>
<evidence type="ECO:0000313" key="1">
    <source>
        <dbReference type="EMBL" id="NLR95130.1"/>
    </source>
</evidence>
<organism evidence="1 2">
    <name type="scientific">Flammeovirga agarivorans</name>
    <dbReference type="NCBI Taxonomy" id="2726742"/>
    <lineage>
        <taxon>Bacteria</taxon>
        <taxon>Pseudomonadati</taxon>
        <taxon>Bacteroidota</taxon>
        <taxon>Cytophagia</taxon>
        <taxon>Cytophagales</taxon>
        <taxon>Flammeovirgaceae</taxon>
        <taxon>Flammeovirga</taxon>
    </lineage>
</organism>
<evidence type="ECO:0000313" key="2">
    <source>
        <dbReference type="Proteomes" id="UP000585050"/>
    </source>
</evidence>
<protein>
    <submittedName>
        <fullName evidence="1">MbeD family mobilization/exclusion protein</fullName>
    </submittedName>
</protein>
<accession>A0A7X8SRL1</accession>
<feature type="non-terminal residue" evidence="1">
    <location>
        <position position="39"/>
    </location>
</feature>
<dbReference type="AlphaFoldDB" id="A0A7X8SRL1"/>
<gene>
    <name evidence="1" type="primary">mbeD</name>
    <name evidence="1" type="ORF">HGP29_28300</name>
</gene>
<dbReference type="InterPro" id="IPR006983">
    <property type="entry name" value="MbeD_MobD"/>
</dbReference>
<comment type="caution">
    <text evidence="1">The sequence shown here is derived from an EMBL/GenBank/DDBJ whole genome shotgun (WGS) entry which is preliminary data.</text>
</comment>
<proteinExistence type="predicted"/>